<organism evidence="7 8">
    <name type="scientific">Talaromyces rugulosus</name>
    <name type="common">Penicillium rugulosum</name>
    <dbReference type="NCBI Taxonomy" id="121627"/>
    <lineage>
        <taxon>Eukaryota</taxon>
        <taxon>Fungi</taxon>
        <taxon>Dikarya</taxon>
        <taxon>Ascomycota</taxon>
        <taxon>Pezizomycotina</taxon>
        <taxon>Eurotiomycetes</taxon>
        <taxon>Eurotiomycetidae</taxon>
        <taxon>Eurotiales</taxon>
        <taxon>Trichocomaceae</taxon>
        <taxon>Talaromyces</taxon>
        <taxon>Talaromyces sect. Islandici</taxon>
    </lineage>
</organism>
<dbReference type="GO" id="GO:0005634">
    <property type="term" value="C:nucleus"/>
    <property type="evidence" value="ECO:0007669"/>
    <property type="project" value="TreeGrafter"/>
</dbReference>
<evidence type="ECO:0000256" key="4">
    <source>
        <dbReference type="PROSITE-ProRule" id="PRU00134"/>
    </source>
</evidence>
<proteinExistence type="predicted"/>
<evidence type="ECO:0000313" key="8">
    <source>
        <dbReference type="Proteomes" id="UP000509510"/>
    </source>
</evidence>
<dbReference type="GeneID" id="55988613"/>
<dbReference type="AlphaFoldDB" id="A0A7H8QJ92"/>
<dbReference type="RefSeq" id="XP_035340197.1">
    <property type="nucleotide sequence ID" value="XM_035484304.1"/>
</dbReference>
<dbReference type="Gene3D" id="6.10.140.2220">
    <property type="match status" value="1"/>
</dbReference>
<evidence type="ECO:0000259" key="6">
    <source>
        <dbReference type="PROSITE" id="PS50865"/>
    </source>
</evidence>
<protein>
    <submittedName>
        <fullName evidence="7">Uncharacterized protein</fullName>
    </submittedName>
</protein>
<feature type="domain" description="MYND-type" evidence="6">
    <location>
        <begin position="50"/>
        <end position="96"/>
    </location>
</feature>
<keyword evidence="3" id="KW-0862">Zinc</keyword>
<dbReference type="Pfam" id="PF01753">
    <property type="entry name" value="zf-MYND"/>
    <property type="match status" value="1"/>
</dbReference>
<dbReference type="InterPro" id="IPR002893">
    <property type="entry name" value="Znf_MYND"/>
</dbReference>
<dbReference type="Pfam" id="PF00856">
    <property type="entry name" value="SET"/>
    <property type="match status" value="1"/>
</dbReference>
<dbReference type="EMBL" id="CP055898">
    <property type="protein sequence ID" value="QKX54018.1"/>
    <property type="molecule type" value="Genomic_DNA"/>
</dbReference>
<dbReference type="PANTHER" id="PTHR12197">
    <property type="entry name" value="HISTONE-LYSINE N-METHYLTRANSFERASE SMYD"/>
    <property type="match status" value="1"/>
</dbReference>
<dbReference type="Proteomes" id="UP000509510">
    <property type="component" value="Chromosome I"/>
</dbReference>
<evidence type="ECO:0000256" key="2">
    <source>
        <dbReference type="ARBA" id="ARBA00022771"/>
    </source>
</evidence>
<dbReference type="PROSITE" id="PS01360">
    <property type="entry name" value="ZF_MYND_1"/>
    <property type="match status" value="1"/>
</dbReference>
<evidence type="ECO:0000313" key="7">
    <source>
        <dbReference type="EMBL" id="QKX54018.1"/>
    </source>
</evidence>
<dbReference type="CDD" id="cd20071">
    <property type="entry name" value="SET_SMYD"/>
    <property type="match status" value="1"/>
</dbReference>
<evidence type="ECO:0000259" key="5">
    <source>
        <dbReference type="PROSITE" id="PS50280"/>
    </source>
</evidence>
<accession>A0A7H8QJ92</accession>
<gene>
    <name evidence="7" type="ORF">TRUGW13939_01100</name>
</gene>
<name>A0A7H8QJ92_TALRU</name>
<dbReference type="InterPro" id="IPR050869">
    <property type="entry name" value="H3K4_H4K5_MeTrfase"/>
</dbReference>
<sequence length="464" mass="52267">MAKTTPRAIPSMGTGLFTLSPITTPGTELVRIDTPPLTAVLNSSRLADTCAGCYDSSATVEGNPQELKECTRCRVVRYCGKNCQLKDWRFAHSLECPIFAKLHPRILPNNVRAVLRIVLRLKNGKCKQDELDAFLKLNTHARADRNDIVLAAKAVKEYSGTDMDEDLIASFFTRLEVNTFNLVAYDCTPIGLYLDSYSSLMNHSCDYNAIVVFDGDRMVVKATRPIGKDEQVFISYIDTTYCVTTRRRQLKERYFFDCDCLKCTRELENPDLAAAEAAEAAGEALINSVSSSPQLQDADIIQKYKTGINTILKNMPSNQNSYITKQPFMALRNELIVALINAGRYDDAWIQCAIEYFKIDPLLYPNRGHPLRRMHAWRLAKITASTGQNQLAQRFNVDPVVVLLHVLQWLVDGESEACSAPLLQAQIRSAYQGVSQVRRDTRMGWPAVEERLEHALQRELEELS</sequence>
<dbReference type="SUPFAM" id="SSF82199">
    <property type="entry name" value="SET domain"/>
    <property type="match status" value="2"/>
</dbReference>
<dbReference type="OrthoDB" id="5945798at2759"/>
<dbReference type="Gene3D" id="1.10.220.160">
    <property type="match status" value="1"/>
</dbReference>
<keyword evidence="1" id="KW-0479">Metal-binding</keyword>
<dbReference type="InterPro" id="IPR046341">
    <property type="entry name" value="SET_dom_sf"/>
</dbReference>
<dbReference type="Gene3D" id="2.170.270.10">
    <property type="entry name" value="SET domain"/>
    <property type="match status" value="1"/>
</dbReference>
<dbReference type="GO" id="GO:0008270">
    <property type="term" value="F:zinc ion binding"/>
    <property type="evidence" value="ECO:0007669"/>
    <property type="project" value="UniProtKB-KW"/>
</dbReference>
<keyword evidence="8" id="KW-1185">Reference proteome</keyword>
<dbReference type="PROSITE" id="PS50865">
    <property type="entry name" value="ZF_MYND_2"/>
    <property type="match status" value="1"/>
</dbReference>
<evidence type="ECO:0000256" key="3">
    <source>
        <dbReference type="ARBA" id="ARBA00022833"/>
    </source>
</evidence>
<keyword evidence="2 4" id="KW-0863">Zinc-finger</keyword>
<dbReference type="PANTHER" id="PTHR12197:SF251">
    <property type="entry name" value="EG:BACR7C10.4 PROTEIN"/>
    <property type="match status" value="1"/>
</dbReference>
<dbReference type="KEGG" id="trg:TRUGW13939_01100"/>
<dbReference type="PROSITE" id="PS50280">
    <property type="entry name" value="SET"/>
    <property type="match status" value="1"/>
</dbReference>
<feature type="domain" description="SET" evidence="5">
    <location>
        <begin position="1"/>
        <end position="237"/>
    </location>
</feature>
<dbReference type="InterPro" id="IPR001214">
    <property type="entry name" value="SET_dom"/>
</dbReference>
<evidence type="ECO:0000256" key="1">
    <source>
        <dbReference type="ARBA" id="ARBA00022723"/>
    </source>
</evidence>
<reference evidence="8" key="1">
    <citation type="submission" date="2020-06" db="EMBL/GenBank/DDBJ databases">
        <title>A chromosome-scale genome assembly of Talaromyces rugulosus W13939.</title>
        <authorList>
            <person name="Wang B."/>
            <person name="Guo L."/>
            <person name="Ye K."/>
            <person name="Wang L."/>
        </authorList>
    </citation>
    <scope>NUCLEOTIDE SEQUENCE [LARGE SCALE GENOMIC DNA]</scope>
    <source>
        <strain evidence="8">W13939</strain>
    </source>
</reference>